<evidence type="ECO:0000256" key="3">
    <source>
        <dbReference type="ARBA" id="ARBA00022793"/>
    </source>
</evidence>
<evidence type="ECO:0000313" key="8">
    <source>
        <dbReference type="EMBL" id="GCA67225.1"/>
    </source>
</evidence>
<evidence type="ECO:0000259" key="6">
    <source>
        <dbReference type="Pfam" id="PF01276"/>
    </source>
</evidence>
<dbReference type="Gene3D" id="3.40.640.10">
    <property type="entry name" value="Type I PLP-dependent aspartate aminotransferase-like (Major domain)"/>
    <property type="match status" value="1"/>
</dbReference>
<dbReference type="GO" id="GO:0016831">
    <property type="term" value="F:carboxy-lyase activity"/>
    <property type="evidence" value="ECO:0007669"/>
    <property type="project" value="UniProtKB-KW"/>
</dbReference>
<dbReference type="SUPFAM" id="SSF53383">
    <property type="entry name" value="PLP-dependent transferases"/>
    <property type="match status" value="1"/>
</dbReference>
<dbReference type="RefSeq" id="WP_279220918.1">
    <property type="nucleotide sequence ID" value="NZ_BHGK01000001.1"/>
</dbReference>
<sequence length="502" mass="56569">MRGNSLYEKLKKYEASDFYGFHMPGHKRNTELMGQGLPYGIDITEIDGFDDLHHADGILLELEQRIAKLYGADRSRILINGSTAGIMSAILGGVDRGGKLLVARNCHKSVYHAMELGGLEPVYLYPEFDTTWEINGVIEPGQIKAALEADSEIQAVMLVSPTYDGVVSDIRTIAEIVHSYQIPLIVDEAHGAHFGFHPYFPENSNRCGADVVIHSLHKTLPAPTQTAVLHINGTIAKEEQIWHYLNMLQTSSPSYILMAGIDRCVGLLEREKEISKANEKGQALLEKEQYGFRQYVARLERLRTELQESLQSLKLVEPEMRKSGLKIEYMEYDKSKILISTKRCSKTSEEIYKLLLEKYHLQMEMRAGSYILAMTSIADTDAGFERLKQALLELDKSCRFISTERTEGAGVSFALPRTELVYLPGKAEEFRRKQQTESRLFEEAEGRISLEYAYLYPPGIPLLVPGERISGEVISQLLGYQKQGFSIEGIREQGRLEVISHG</sequence>
<evidence type="ECO:0000256" key="1">
    <source>
        <dbReference type="ARBA" id="ARBA00001933"/>
    </source>
</evidence>
<dbReference type="InterPro" id="IPR015424">
    <property type="entry name" value="PyrdxlP-dep_Trfase"/>
</dbReference>
<keyword evidence="9" id="KW-1185">Reference proteome</keyword>
<organism evidence="8 9">
    <name type="scientific">Mediterraneibacter butyricigenes</name>
    <dbReference type="NCBI Taxonomy" id="2316025"/>
    <lineage>
        <taxon>Bacteria</taxon>
        <taxon>Bacillati</taxon>
        <taxon>Bacillota</taxon>
        <taxon>Clostridia</taxon>
        <taxon>Lachnospirales</taxon>
        <taxon>Lachnospiraceae</taxon>
        <taxon>Mediterraneibacter</taxon>
    </lineage>
</organism>
<dbReference type="EMBL" id="BHGK01000001">
    <property type="protein sequence ID" value="GCA67225.1"/>
    <property type="molecule type" value="Genomic_DNA"/>
</dbReference>
<dbReference type="InterPro" id="IPR015421">
    <property type="entry name" value="PyrdxlP-dep_Trfase_major"/>
</dbReference>
<evidence type="ECO:0008006" key="10">
    <source>
        <dbReference type="Google" id="ProtNLM"/>
    </source>
</evidence>
<protein>
    <recommendedName>
        <fullName evidence="10">Arginine decarboxylase</fullName>
    </recommendedName>
</protein>
<evidence type="ECO:0000256" key="5">
    <source>
        <dbReference type="ARBA" id="ARBA00023239"/>
    </source>
</evidence>
<dbReference type="PANTHER" id="PTHR43277">
    <property type="entry name" value="ARGININE DECARBOXYLASE"/>
    <property type="match status" value="1"/>
</dbReference>
<reference evidence="9" key="1">
    <citation type="submission" date="2018-09" db="EMBL/GenBank/DDBJ databases">
        <title>Draft Genome Sequence of Mediterraneibacter sp. KCTC 15684.</title>
        <authorList>
            <person name="Kim J.S."/>
            <person name="Han K.I."/>
            <person name="Suh M.K."/>
            <person name="Lee K.C."/>
            <person name="Eom M.K."/>
            <person name="Lee J.H."/>
            <person name="Park S.H."/>
            <person name="Kang S.W."/>
            <person name="Park J.E."/>
            <person name="Oh B.S."/>
            <person name="Yu S.Y."/>
            <person name="Choi S.H."/>
            <person name="Lee D.H."/>
            <person name="Yoon H."/>
            <person name="Kim B."/>
            <person name="Yang S.J."/>
            <person name="Lee J.S."/>
        </authorList>
    </citation>
    <scope>NUCLEOTIDE SEQUENCE [LARGE SCALE GENOMIC DNA]</scope>
    <source>
        <strain evidence="9">KCTC 15684</strain>
    </source>
</reference>
<gene>
    <name evidence="8" type="primary">yaaO</name>
    <name evidence="8" type="ORF">KGMB01110_16610</name>
</gene>
<dbReference type="SUPFAM" id="SSF55904">
    <property type="entry name" value="Ornithine decarboxylase C-terminal domain"/>
    <property type="match status" value="1"/>
</dbReference>
<dbReference type="Proteomes" id="UP000265643">
    <property type="component" value="Unassembled WGS sequence"/>
</dbReference>
<dbReference type="InterPro" id="IPR036633">
    <property type="entry name" value="Prn/Lys/Arg_de-COase_C_sf"/>
</dbReference>
<dbReference type="Pfam" id="PF03711">
    <property type="entry name" value="OKR_DC_1_C"/>
    <property type="match status" value="1"/>
</dbReference>
<proteinExistence type="inferred from homology"/>
<evidence type="ECO:0000313" key="9">
    <source>
        <dbReference type="Proteomes" id="UP000265643"/>
    </source>
</evidence>
<dbReference type="InterPro" id="IPR008286">
    <property type="entry name" value="Prn/Lys/Arg_de-COase_C"/>
</dbReference>
<dbReference type="Pfam" id="PF01276">
    <property type="entry name" value="OKR_DC_1"/>
    <property type="match status" value="1"/>
</dbReference>
<keyword evidence="5" id="KW-0456">Lyase</keyword>
<feature type="domain" description="Orn/Lys/Arg decarboxylases family 1 pyridoxal-P attachment site" evidence="6">
    <location>
        <begin position="6"/>
        <end position="283"/>
    </location>
</feature>
<keyword evidence="3" id="KW-0210">Decarboxylase</keyword>
<name>A0A391P1D0_9FIRM</name>
<dbReference type="InterPro" id="IPR052357">
    <property type="entry name" value="Orn_Lys_Arg_decarboxylase-I"/>
</dbReference>
<keyword evidence="4" id="KW-0663">Pyridoxal phosphate</keyword>
<accession>A0A391P1D0</accession>
<comment type="similarity">
    <text evidence="2">Belongs to the Orn/Lys/Arg decarboxylase class-I family.</text>
</comment>
<comment type="cofactor">
    <cofactor evidence="1">
        <name>pyridoxal 5'-phosphate</name>
        <dbReference type="ChEBI" id="CHEBI:597326"/>
    </cofactor>
</comment>
<evidence type="ECO:0000256" key="2">
    <source>
        <dbReference type="ARBA" id="ARBA00010671"/>
    </source>
</evidence>
<feature type="domain" description="Orn/Lys/Arg decarboxylase C-terminal" evidence="7">
    <location>
        <begin position="417"/>
        <end position="474"/>
    </location>
</feature>
<evidence type="ECO:0000256" key="4">
    <source>
        <dbReference type="ARBA" id="ARBA00022898"/>
    </source>
</evidence>
<dbReference type="InterPro" id="IPR000310">
    <property type="entry name" value="Orn/Lys/Arg_deCO2ase_major_dom"/>
</dbReference>
<evidence type="ECO:0000259" key="7">
    <source>
        <dbReference type="Pfam" id="PF03711"/>
    </source>
</evidence>
<dbReference type="PANTHER" id="PTHR43277:SF4">
    <property type="entry name" value="ARGININE DECARBOXYLASE"/>
    <property type="match status" value="1"/>
</dbReference>
<dbReference type="AlphaFoldDB" id="A0A391P1D0"/>
<comment type="caution">
    <text evidence="8">The sequence shown here is derived from an EMBL/GenBank/DDBJ whole genome shotgun (WGS) entry which is preliminary data.</text>
</comment>
<dbReference type="Gene3D" id="3.90.105.10">
    <property type="entry name" value="Molybdopterin biosynthesis moea protein, domain 2"/>
    <property type="match status" value="1"/>
</dbReference>